<feature type="compositionally biased region" description="Pro residues" evidence="1">
    <location>
        <begin position="257"/>
        <end position="272"/>
    </location>
</feature>
<dbReference type="PROSITE" id="PS50231">
    <property type="entry name" value="RICIN_B_LECTIN"/>
    <property type="match status" value="1"/>
</dbReference>
<evidence type="ECO:0000256" key="1">
    <source>
        <dbReference type="SAM" id="MobiDB-lite"/>
    </source>
</evidence>
<dbReference type="Proteomes" id="UP000746503">
    <property type="component" value="Unassembled WGS sequence"/>
</dbReference>
<evidence type="ECO:0000313" key="4">
    <source>
        <dbReference type="EMBL" id="NJP68705.1"/>
    </source>
</evidence>
<protein>
    <submittedName>
        <fullName evidence="4">Hydrogenase expression protein</fullName>
    </submittedName>
</protein>
<dbReference type="EMBL" id="JAAVJB010000261">
    <property type="protein sequence ID" value="NJP68705.1"/>
    <property type="molecule type" value="Genomic_DNA"/>
</dbReference>
<dbReference type="CDD" id="cd00161">
    <property type="entry name" value="beta-trefoil_Ricin-like"/>
    <property type="match status" value="1"/>
</dbReference>
<feature type="domain" description="Ricin B lectin" evidence="3">
    <location>
        <begin position="367"/>
        <end position="461"/>
    </location>
</feature>
<keyword evidence="5" id="KW-1185">Reference proteome</keyword>
<evidence type="ECO:0000313" key="5">
    <source>
        <dbReference type="Proteomes" id="UP000746503"/>
    </source>
</evidence>
<sequence length="467" mass="50732">MRLRVRNTGDVVDEYRFEPVGAVSPWTTVEPQTLRLYPGTTGTVQLTFAPPRSPDATAGPNPYAVRITPTEHPEAVTVPEGNLTITPFTEVRAELVPPVVKGWFRGRPQLAVDNLGNTRFTASVSGVGNGDQLSFQLHPSNIQVEPGRAAFVQTTIKPREAIWFGSAEEHPYRLELQRSQADPVQVEGTFHQRGLLPAWLATAIGLMAALTLAFVILWITHNPVAKTRAGEFGEVGESAPLDPRPDVEPELPAEAAAPPPPEPPPVEPPPLLPSEELVSPDGAGGDGGGGGGGEEEEEETGHPLLPAKEILLYNVHTELCAGLPGEGPGEPNGRVVQKECDTEDVNQRWDLEVTHDEAGPGGTQLFVIRNVADGLCMDLPGTGGQPIRTRVGEWYCDRTFDNNQLWWLDEPEHGDFWIRSMSSNSLCLEVGGNRSTTVGASIMIHECGEGTDDREWQIYNEEEAERL</sequence>
<proteinExistence type="predicted"/>
<feature type="compositionally biased region" description="Gly residues" evidence="1">
    <location>
        <begin position="282"/>
        <end position="292"/>
    </location>
</feature>
<feature type="transmembrane region" description="Helical" evidence="2">
    <location>
        <begin position="198"/>
        <end position="219"/>
    </location>
</feature>
<accession>A0ABX1AWM2</accession>
<dbReference type="Pfam" id="PF00652">
    <property type="entry name" value="Ricin_B_lectin"/>
    <property type="match status" value="1"/>
</dbReference>
<comment type="caution">
    <text evidence="4">The sequence shown here is derived from an EMBL/GenBank/DDBJ whole genome shotgun (WGS) entry which is preliminary data.</text>
</comment>
<evidence type="ECO:0000259" key="3">
    <source>
        <dbReference type="Pfam" id="PF00652"/>
    </source>
</evidence>
<organism evidence="4 5">
    <name type="scientific">Streptomyces spiramenti</name>
    <dbReference type="NCBI Taxonomy" id="2720606"/>
    <lineage>
        <taxon>Bacteria</taxon>
        <taxon>Bacillati</taxon>
        <taxon>Actinomycetota</taxon>
        <taxon>Actinomycetes</taxon>
        <taxon>Kitasatosporales</taxon>
        <taxon>Streptomycetaceae</taxon>
        <taxon>Streptomyces</taxon>
    </lineage>
</organism>
<feature type="region of interest" description="Disordered" evidence="1">
    <location>
        <begin position="233"/>
        <end position="301"/>
    </location>
</feature>
<reference evidence="4 5" key="1">
    <citation type="submission" date="2020-03" db="EMBL/GenBank/DDBJ databases">
        <title>Draft genome of Streptomyces sp. ventii, isolated from the Axial Seamount in the Pacific Ocean, and resequencing of the two type strains Streptomyces lonarensis strain NCL 716 and Streptomyces bohaiensis strain 11A07.</title>
        <authorList>
            <person name="Loughran R.M."/>
            <person name="Pfannmuller K.M."/>
            <person name="Wasson B.J."/>
            <person name="Deadmond M.C."/>
            <person name="Paddock B.E."/>
            <person name="Koyack M.J."/>
            <person name="Gallegos D.A."/>
            <person name="Mitchell E.A."/>
            <person name="Ushijima B."/>
            <person name="Saw J.H."/>
            <person name="Mcphail K.L."/>
            <person name="Videau P."/>
        </authorList>
    </citation>
    <scope>NUCLEOTIDE SEQUENCE [LARGE SCALE GENOMIC DNA]</scope>
    <source>
        <strain evidence="5">5675061</strain>
    </source>
</reference>
<keyword evidence="2" id="KW-0812">Transmembrane</keyword>
<dbReference type="InterPro" id="IPR000772">
    <property type="entry name" value="Ricin_B_lectin"/>
</dbReference>
<keyword evidence="2" id="KW-0472">Membrane</keyword>
<gene>
    <name evidence="4" type="ORF">HCJ92_21025</name>
</gene>
<dbReference type="InterPro" id="IPR035992">
    <property type="entry name" value="Ricin_B-like_lectins"/>
</dbReference>
<dbReference type="SUPFAM" id="SSF50370">
    <property type="entry name" value="Ricin B-like lectins"/>
    <property type="match status" value="1"/>
</dbReference>
<keyword evidence="2" id="KW-1133">Transmembrane helix</keyword>
<name>A0ABX1AWM2_9ACTN</name>
<evidence type="ECO:0000256" key="2">
    <source>
        <dbReference type="SAM" id="Phobius"/>
    </source>
</evidence>
<dbReference type="Gene3D" id="2.80.10.50">
    <property type="match status" value="1"/>
</dbReference>